<organism evidence="2 3">
    <name type="scientific">Solanum pinnatisectum</name>
    <name type="common">tansyleaf nightshade</name>
    <dbReference type="NCBI Taxonomy" id="50273"/>
    <lineage>
        <taxon>Eukaryota</taxon>
        <taxon>Viridiplantae</taxon>
        <taxon>Streptophyta</taxon>
        <taxon>Embryophyta</taxon>
        <taxon>Tracheophyta</taxon>
        <taxon>Spermatophyta</taxon>
        <taxon>Magnoliopsida</taxon>
        <taxon>eudicotyledons</taxon>
        <taxon>Gunneridae</taxon>
        <taxon>Pentapetalae</taxon>
        <taxon>asterids</taxon>
        <taxon>lamiids</taxon>
        <taxon>Solanales</taxon>
        <taxon>Solanaceae</taxon>
        <taxon>Solanoideae</taxon>
        <taxon>Solaneae</taxon>
        <taxon>Solanum</taxon>
    </lineage>
</organism>
<sequence>MQKSIAESEVKMEKRMATMVDQKIQAVHKRLDAFELRVLKRPAPTTDLSSFQTELASLRVDLDTILVPPTDELESSPNVLADDTVLGALFSEDIAQPKPTHARGKRHRSSHNSDTTKKARAKKQERQQTEQAQKASIIDEELRQQKVLKSALGASSFVPIVEVPTVERDDVSTIDGAVRAIDSTTESARLDDVGTTEGNPSVVPTGSRKLDSPTC</sequence>
<name>A0AAV9KKE7_9SOLN</name>
<evidence type="ECO:0000313" key="3">
    <source>
        <dbReference type="Proteomes" id="UP001311915"/>
    </source>
</evidence>
<feature type="region of interest" description="Disordered" evidence="1">
    <location>
        <begin position="185"/>
        <end position="215"/>
    </location>
</feature>
<feature type="region of interest" description="Disordered" evidence="1">
    <location>
        <begin position="94"/>
        <end position="136"/>
    </location>
</feature>
<evidence type="ECO:0000256" key="1">
    <source>
        <dbReference type="SAM" id="MobiDB-lite"/>
    </source>
</evidence>
<protein>
    <recommendedName>
        <fullName evidence="4">Integrase core domain containing protein</fullName>
    </recommendedName>
</protein>
<reference evidence="2 3" key="1">
    <citation type="submission" date="2023-10" db="EMBL/GenBank/DDBJ databases">
        <title>Genome-Wide Identification Analysis in wild type Solanum Pinnatisectum Reveals Some Genes Defensing Phytophthora Infestans.</title>
        <authorList>
            <person name="Sun C."/>
        </authorList>
    </citation>
    <scope>NUCLEOTIDE SEQUENCE [LARGE SCALE GENOMIC DNA]</scope>
    <source>
        <strain evidence="2">LQN</strain>
        <tissue evidence="2">Leaf</tissue>
    </source>
</reference>
<evidence type="ECO:0000313" key="2">
    <source>
        <dbReference type="EMBL" id="KAK4713085.1"/>
    </source>
</evidence>
<dbReference type="AlphaFoldDB" id="A0AAV9KKE7"/>
<proteinExistence type="predicted"/>
<feature type="compositionally biased region" description="Basic and acidic residues" evidence="1">
    <location>
        <begin position="114"/>
        <end position="128"/>
    </location>
</feature>
<feature type="compositionally biased region" description="Basic residues" evidence="1">
    <location>
        <begin position="100"/>
        <end position="110"/>
    </location>
</feature>
<dbReference type="Proteomes" id="UP001311915">
    <property type="component" value="Unassembled WGS sequence"/>
</dbReference>
<gene>
    <name evidence="2" type="ORF">R3W88_018992</name>
</gene>
<accession>A0AAV9KKE7</accession>
<comment type="caution">
    <text evidence="2">The sequence shown here is derived from an EMBL/GenBank/DDBJ whole genome shotgun (WGS) entry which is preliminary data.</text>
</comment>
<keyword evidence="3" id="KW-1185">Reference proteome</keyword>
<dbReference type="EMBL" id="JAWPEI010000010">
    <property type="protein sequence ID" value="KAK4713085.1"/>
    <property type="molecule type" value="Genomic_DNA"/>
</dbReference>
<evidence type="ECO:0008006" key="4">
    <source>
        <dbReference type="Google" id="ProtNLM"/>
    </source>
</evidence>